<sequence>MSSSPPAPAGHRPIGRHHRTATPRDRAVRALDLVGRLGTVVTLASLLVVGAAVGGLFDGTSETENATVTATFGR</sequence>
<gene>
    <name evidence="3" type="ORF">PHY01_25520</name>
</gene>
<feature type="transmembrane region" description="Helical" evidence="2">
    <location>
        <begin position="33"/>
        <end position="57"/>
    </location>
</feature>
<name>A0A4Y3WR39_9PSEU</name>
<dbReference type="Proteomes" id="UP000320338">
    <property type="component" value="Unassembled WGS sequence"/>
</dbReference>
<protein>
    <submittedName>
        <fullName evidence="3">Uncharacterized protein</fullName>
    </submittedName>
</protein>
<evidence type="ECO:0000313" key="3">
    <source>
        <dbReference type="EMBL" id="GEC20269.1"/>
    </source>
</evidence>
<keyword evidence="2" id="KW-1133">Transmembrane helix</keyword>
<keyword evidence="2" id="KW-0472">Membrane</keyword>
<evidence type="ECO:0000256" key="1">
    <source>
        <dbReference type="SAM" id="MobiDB-lite"/>
    </source>
</evidence>
<reference evidence="3 4" key="1">
    <citation type="submission" date="2019-06" db="EMBL/GenBank/DDBJ databases">
        <title>Whole genome shotgun sequence of Pseudonocardia hydrocarbonoxydans NBRC 14498.</title>
        <authorList>
            <person name="Hosoyama A."/>
            <person name="Uohara A."/>
            <person name="Ohji S."/>
            <person name="Ichikawa N."/>
        </authorList>
    </citation>
    <scope>NUCLEOTIDE SEQUENCE [LARGE SCALE GENOMIC DNA]</scope>
    <source>
        <strain evidence="3 4">NBRC 14498</strain>
    </source>
</reference>
<organism evidence="3 4">
    <name type="scientific">Pseudonocardia hydrocarbonoxydans</name>
    <dbReference type="NCBI Taxonomy" id="76726"/>
    <lineage>
        <taxon>Bacteria</taxon>
        <taxon>Bacillati</taxon>
        <taxon>Actinomycetota</taxon>
        <taxon>Actinomycetes</taxon>
        <taxon>Pseudonocardiales</taxon>
        <taxon>Pseudonocardiaceae</taxon>
        <taxon>Pseudonocardia</taxon>
    </lineage>
</organism>
<keyword evidence="4" id="KW-1185">Reference proteome</keyword>
<accession>A0A4Y3WR39</accession>
<evidence type="ECO:0000256" key="2">
    <source>
        <dbReference type="SAM" id="Phobius"/>
    </source>
</evidence>
<dbReference type="AlphaFoldDB" id="A0A4Y3WR39"/>
<dbReference type="EMBL" id="BJNG01000018">
    <property type="protein sequence ID" value="GEC20269.1"/>
    <property type="molecule type" value="Genomic_DNA"/>
</dbReference>
<evidence type="ECO:0000313" key="4">
    <source>
        <dbReference type="Proteomes" id="UP000320338"/>
    </source>
</evidence>
<dbReference type="RefSeq" id="WP_141278803.1">
    <property type="nucleotide sequence ID" value="NZ_BAAARZ010000015.1"/>
</dbReference>
<proteinExistence type="predicted"/>
<keyword evidence="2" id="KW-0812">Transmembrane</keyword>
<feature type="region of interest" description="Disordered" evidence="1">
    <location>
        <begin position="1"/>
        <end position="24"/>
    </location>
</feature>
<comment type="caution">
    <text evidence="3">The sequence shown here is derived from an EMBL/GenBank/DDBJ whole genome shotgun (WGS) entry which is preliminary data.</text>
</comment>